<dbReference type="RefSeq" id="WP_091099135.1">
    <property type="nucleotide sequence ID" value="NZ_FNXE01000023.1"/>
</dbReference>
<dbReference type="NCBIfam" id="TIGR02937">
    <property type="entry name" value="sigma70-ECF"/>
    <property type="match status" value="1"/>
</dbReference>
<comment type="similarity">
    <text evidence="1">Belongs to the sigma-70 factor family. ECF subfamily.</text>
</comment>
<evidence type="ECO:0000313" key="8">
    <source>
        <dbReference type="EMBL" id="SEH84926.1"/>
    </source>
</evidence>
<dbReference type="STRING" id="1159016.SAMN02927937_01751"/>
<evidence type="ECO:0000256" key="1">
    <source>
        <dbReference type="ARBA" id="ARBA00010641"/>
    </source>
</evidence>
<name>A0A1H6L8W2_9FLAO</name>
<dbReference type="Pfam" id="PF04542">
    <property type="entry name" value="Sigma70_r2"/>
    <property type="match status" value="1"/>
</dbReference>
<protein>
    <submittedName>
        <fullName evidence="8">RNA polymerase sigma factor, sigma-70 family</fullName>
    </submittedName>
</protein>
<dbReference type="Gene3D" id="1.10.1740.10">
    <property type="match status" value="1"/>
</dbReference>
<dbReference type="InterPro" id="IPR013325">
    <property type="entry name" value="RNA_pol_sigma_r2"/>
</dbReference>
<feature type="domain" description="RNA polymerase sigma-70 region 2" evidence="6">
    <location>
        <begin position="16"/>
        <end position="80"/>
    </location>
</feature>
<dbReference type="OrthoDB" id="9784272at2"/>
<dbReference type="InterPro" id="IPR036388">
    <property type="entry name" value="WH-like_DNA-bd_sf"/>
</dbReference>
<keyword evidence="3" id="KW-0731">Sigma factor</keyword>
<dbReference type="SUPFAM" id="SSF88659">
    <property type="entry name" value="Sigma3 and sigma4 domains of RNA polymerase sigma factors"/>
    <property type="match status" value="1"/>
</dbReference>
<keyword evidence="4" id="KW-0238">DNA-binding</keyword>
<dbReference type="GO" id="GO:0016987">
    <property type="term" value="F:sigma factor activity"/>
    <property type="evidence" value="ECO:0007669"/>
    <property type="project" value="UniProtKB-KW"/>
</dbReference>
<keyword evidence="9" id="KW-1185">Reference proteome</keyword>
<evidence type="ECO:0000256" key="5">
    <source>
        <dbReference type="ARBA" id="ARBA00023163"/>
    </source>
</evidence>
<evidence type="ECO:0000256" key="3">
    <source>
        <dbReference type="ARBA" id="ARBA00023082"/>
    </source>
</evidence>
<dbReference type="AlphaFoldDB" id="A0A1H6L8W2"/>
<dbReference type="InterPro" id="IPR013324">
    <property type="entry name" value="RNA_pol_sigma_r3/r4-like"/>
</dbReference>
<dbReference type="GO" id="GO:0006352">
    <property type="term" value="P:DNA-templated transcription initiation"/>
    <property type="evidence" value="ECO:0007669"/>
    <property type="project" value="InterPro"/>
</dbReference>
<evidence type="ECO:0000256" key="4">
    <source>
        <dbReference type="ARBA" id="ARBA00023125"/>
    </source>
</evidence>
<dbReference type="InterPro" id="IPR007627">
    <property type="entry name" value="RNA_pol_sigma70_r2"/>
</dbReference>
<evidence type="ECO:0000259" key="7">
    <source>
        <dbReference type="Pfam" id="PF08281"/>
    </source>
</evidence>
<reference evidence="8 9" key="1">
    <citation type="submission" date="2016-10" db="EMBL/GenBank/DDBJ databases">
        <authorList>
            <person name="de Groot N.N."/>
        </authorList>
    </citation>
    <scope>NUCLEOTIDE SEQUENCE [LARGE SCALE GENOMIC DNA]</scope>
    <source>
        <strain evidence="8 9">CGMCC 1.10825</strain>
    </source>
</reference>
<dbReference type="InterPro" id="IPR013249">
    <property type="entry name" value="RNA_pol_sigma70_r4_t2"/>
</dbReference>
<keyword evidence="5" id="KW-0804">Transcription</keyword>
<dbReference type="CDD" id="cd06171">
    <property type="entry name" value="Sigma70_r4"/>
    <property type="match status" value="1"/>
</dbReference>
<organism evidence="8 9">
    <name type="scientific">Paenimyroides marinum</name>
    <dbReference type="NCBI Taxonomy" id="1159016"/>
    <lineage>
        <taxon>Bacteria</taxon>
        <taxon>Pseudomonadati</taxon>
        <taxon>Bacteroidota</taxon>
        <taxon>Flavobacteriia</taxon>
        <taxon>Flavobacteriales</taxon>
        <taxon>Flavobacteriaceae</taxon>
        <taxon>Paenimyroides</taxon>
    </lineage>
</organism>
<dbReference type="InterPro" id="IPR014284">
    <property type="entry name" value="RNA_pol_sigma-70_dom"/>
</dbReference>
<gene>
    <name evidence="8" type="ORF">SAMN02927937_01751</name>
</gene>
<evidence type="ECO:0000256" key="2">
    <source>
        <dbReference type="ARBA" id="ARBA00023015"/>
    </source>
</evidence>
<dbReference type="Pfam" id="PF08281">
    <property type="entry name" value="Sigma70_r4_2"/>
    <property type="match status" value="1"/>
</dbReference>
<evidence type="ECO:0000313" key="9">
    <source>
        <dbReference type="Proteomes" id="UP000199634"/>
    </source>
</evidence>
<dbReference type="GO" id="GO:0003677">
    <property type="term" value="F:DNA binding"/>
    <property type="evidence" value="ECO:0007669"/>
    <property type="project" value="UniProtKB-KW"/>
</dbReference>
<keyword evidence="2" id="KW-0805">Transcription regulation</keyword>
<dbReference type="PANTHER" id="PTHR43133:SF8">
    <property type="entry name" value="RNA POLYMERASE SIGMA FACTOR HI_1459-RELATED"/>
    <property type="match status" value="1"/>
</dbReference>
<dbReference type="Proteomes" id="UP000199634">
    <property type="component" value="Unassembled WGS sequence"/>
</dbReference>
<accession>A0A1H6L8W2</accession>
<dbReference type="EMBL" id="FNXE01000023">
    <property type="protein sequence ID" value="SEH84926.1"/>
    <property type="molecule type" value="Genomic_DNA"/>
</dbReference>
<dbReference type="Gene3D" id="1.10.10.10">
    <property type="entry name" value="Winged helix-like DNA-binding domain superfamily/Winged helix DNA-binding domain"/>
    <property type="match status" value="1"/>
</dbReference>
<evidence type="ECO:0000259" key="6">
    <source>
        <dbReference type="Pfam" id="PF04542"/>
    </source>
</evidence>
<dbReference type="InterPro" id="IPR039425">
    <property type="entry name" value="RNA_pol_sigma-70-like"/>
</dbReference>
<dbReference type="PANTHER" id="PTHR43133">
    <property type="entry name" value="RNA POLYMERASE ECF-TYPE SIGMA FACTO"/>
    <property type="match status" value="1"/>
</dbReference>
<dbReference type="SUPFAM" id="SSF88946">
    <property type="entry name" value="Sigma2 domain of RNA polymerase sigma factors"/>
    <property type="match status" value="1"/>
</dbReference>
<feature type="domain" description="RNA polymerase sigma factor 70 region 4 type 2" evidence="7">
    <location>
        <begin position="122"/>
        <end position="171"/>
    </location>
</feature>
<sequence length="189" mass="22514">MSNDENRKNVEEQVIEHLPRIRSFIKGRVPNNEDAEDILQDVFYQFLKTMEGTHRPIELVSSWLYRVAKNTIINKNKKKKEAQIPTYWYDENGFLIEEYALFPKENDFNDPEQSYMWAMVWQELSEALSELPDEQRSVFEWTEFEGVPIKEISQATGISTNTLLSRKHYAVKYLRNRLKEIYDEAILNK</sequence>
<proteinExistence type="inferred from homology"/>